<dbReference type="NCBIfam" id="TIGR04183">
    <property type="entry name" value="Por_Secre_tail"/>
    <property type="match status" value="1"/>
</dbReference>
<dbReference type="PANTHER" id="PTHR33607">
    <property type="entry name" value="ENDONUCLEASE-1"/>
    <property type="match status" value="1"/>
</dbReference>
<keyword evidence="8" id="KW-1185">Reference proteome</keyword>
<evidence type="ECO:0000256" key="5">
    <source>
        <dbReference type="SAM" id="SignalP"/>
    </source>
</evidence>
<keyword evidence="4" id="KW-0378">Hydrolase</keyword>
<accession>A0A2U1JRC6</accession>
<dbReference type="PANTHER" id="PTHR33607:SF2">
    <property type="entry name" value="ENDONUCLEASE-1"/>
    <property type="match status" value="1"/>
</dbReference>
<dbReference type="GO" id="GO:0016787">
    <property type="term" value="F:hydrolase activity"/>
    <property type="evidence" value="ECO:0007669"/>
    <property type="project" value="UniProtKB-KW"/>
</dbReference>
<evidence type="ECO:0000313" key="7">
    <source>
        <dbReference type="EMBL" id="PWA07509.1"/>
    </source>
</evidence>
<feature type="chain" id="PRO_5015520321" evidence="5">
    <location>
        <begin position="22"/>
        <end position="363"/>
    </location>
</feature>
<organism evidence="7 8">
    <name type="scientific">Flavobacterium psychrotolerans</name>
    <dbReference type="NCBI Taxonomy" id="2169410"/>
    <lineage>
        <taxon>Bacteria</taxon>
        <taxon>Pseudomonadati</taxon>
        <taxon>Bacteroidota</taxon>
        <taxon>Flavobacteriia</taxon>
        <taxon>Flavobacteriales</taxon>
        <taxon>Flavobacteriaceae</taxon>
        <taxon>Flavobacterium</taxon>
    </lineage>
</organism>
<feature type="signal peptide" evidence="5">
    <location>
        <begin position="1"/>
        <end position="21"/>
    </location>
</feature>
<dbReference type="EMBL" id="QCZI01000001">
    <property type="protein sequence ID" value="PWA07509.1"/>
    <property type="molecule type" value="Genomic_DNA"/>
</dbReference>
<dbReference type="InterPro" id="IPR026444">
    <property type="entry name" value="Secre_tail"/>
</dbReference>
<evidence type="ECO:0000259" key="6">
    <source>
        <dbReference type="Pfam" id="PF18962"/>
    </source>
</evidence>
<protein>
    <submittedName>
        <fullName evidence="7">Ribonuclease</fullName>
    </submittedName>
</protein>
<evidence type="ECO:0000256" key="2">
    <source>
        <dbReference type="ARBA" id="ARBA00022722"/>
    </source>
</evidence>
<keyword evidence="2" id="KW-0540">Nuclease</keyword>
<sequence>MKKNYYLVSLLLLVSFCFAQAPAGYYNNATGTGYALKTQLYNIIKGHTDQSYQGLYNTYLTSDIDVSYEKDGTILDMYSENPTGADPYNFSSGSAQRCGSYSKEGDCYNREHIIPQSIFNSESPMVSDAHFITPTDGTVNGLRSNYPHGKVGTASKTTLNGSKLGSASNTGYATGFTGMVFEPIDEFKGDIARMYFYFATRYENVITTWGNSYAPFNGTSDQVFTDAYKNILLTWNAQDPVSPREIARNNAIYARQKNRNPYIDNNAYVTSVWGSPILAVSTYDILAGVSVYPNPTNNHRIDIQTETVLDEINLISVNGQIIQQIKNPLLQNNTYTLENLSKGFYFLKLTSNNQSVTKKVIVN</sequence>
<feature type="domain" description="Secretion system C-terminal sorting" evidence="6">
    <location>
        <begin position="291"/>
        <end position="362"/>
    </location>
</feature>
<dbReference type="InterPro" id="IPR044925">
    <property type="entry name" value="His-Me_finger_sf"/>
</dbReference>
<evidence type="ECO:0000256" key="4">
    <source>
        <dbReference type="ARBA" id="ARBA00022801"/>
    </source>
</evidence>
<name>A0A2U1JRC6_9FLAO</name>
<keyword evidence="3 5" id="KW-0732">Signal</keyword>
<dbReference type="Pfam" id="PF04231">
    <property type="entry name" value="Endonuclease_1"/>
    <property type="match status" value="1"/>
</dbReference>
<dbReference type="AlphaFoldDB" id="A0A2U1JRC6"/>
<dbReference type="Proteomes" id="UP000245449">
    <property type="component" value="Unassembled WGS sequence"/>
</dbReference>
<reference evidence="7 8" key="1">
    <citation type="submission" date="2018-04" db="EMBL/GenBank/DDBJ databases">
        <title>Flavobacterium sp. nov., isolated from glacier ice.</title>
        <authorList>
            <person name="Liu Q."/>
            <person name="Xin Y.-H."/>
        </authorList>
    </citation>
    <scope>NUCLEOTIDE SEQUENCE [LARGE SCALE GENOMIC DNA]</scope>
    <source>
        <strain evidence="7 8">RB1R5</strain>
    </source>
</reference>
<evidence type="ECO:0000313" key="8">
    <source>
        <dbReference type="Proteomes" id="UP000245449"/>
    </source>
</evidence>
<dbReference type="RefSeq" id="WP_116723655.1">
    <property type="nucleotide sequence ID" value="NZ_QCZI01000001.1"/>
</dbReference>
<gene>
    <name evidence="7" type="ORF">DB895_01270</name>
</gene>
<proteinExistence type="inferred from homology"/>
<dbReference type="SUPFAM" id="SSF54060">
    <property type="entry name" value="His-Me finger endonucleases"/>
    <property type="match status" value="1"/>
</dbReference>
<dbReference type="Pfam" id="PF18962">
    <property type="entry name" value="Por_Secre_tail"/>
    <property type="match status" value="1"/>
</dbReference>
<dbReference type="InterPro" id="IPR007346">
    <property type="entry name" value="Endonuclease-I"/>
</dbReference>
<dbReference type="GO" id="GO:0004518">
    <property type="term" value="F:nuclease activity"/>
    <property type="evidence" value="ECO:0007669"/>
    <property type="project" value="UniProtKB-KW"/>
</dbReference>
<evidence type="ECO:0000256" key="3">
    <source>
        <dbReference type="ARBA" id="ARBA00022729"/>
    </source>
</evidence>
<comment type="caution">
    <text evidence="7">The sequence shown here is derived from an EMBL/GenBank/DDBJ whole genome shotgun (WGS) entry which is preliminary data.</text>
</comment>
<dbReference type="OrthoDB" id="5485925at2"/>
<evidence type="ECO:0000256" key="1">
    <source>
        <dbReference type="ARBA" id="ARBA00006429"/>
    </source>
</evidence>
<comment type="similarity">
    <text evidence="1">Belongs to the EndA/NucM nuclease family.</text>
</comment>